<evidence type="ECO:0000313" key="1">
    <source>
        <dbReference type="EMBL" id="MDH0147773.1"/>
    </source>
</evidence>
<evidence type="ECO:0000313" key="2">
    <source>
        <dbReference type="EMBL" id="MDH0689234.1"/>
    </source>
</evidence>
<dbReference type="Proteomes" id="UP001158076">
    <property type="component" value="Unassembled WGS sequence"/>
</dbReference>
<dbReference type="Proteomes" id="UP001161139">
    <property type="component" value="Unassembled WGS sequence"/>
</dbReference>
<reference evidence="1" key="1">
    <citation type="submission" date="2022-09" db="EMBL/GenBank/DDBJ databases">
        <title>Intensive care unit water sources are persistently colonized with multi-drug resistant bacteria and are the site of extensive horizontal gene transfer of antibiotic resistance genes.</title>
        <authorList>
            <person name="Diorio-Toth L."/>
        </authorList>
    </citation>
    <scope>NUCLEOTIDE SEQUENCE</scope>
    <source>
        <strain evidence="2">GD03864</strain>
        <strain evidence="1">GD04147</strain>
    </source>
</reference>
<gene>
    <name evidence="2" type="ORF">N5D09_14175</name>
    <name evidence="1" type="ORF">N7335_15375</name>
</gene>
<dbReference type="GeneID" id="66823479"/>
<dbReference type="InterPro" id="IPR016084">
    <property type="entry name" value="Haem_Oase-like_multi-hlx"/>
</dbReference>
<dbReference type="CDD" id="cd19166">
    <property type="entry name" value="HemeO-bac"/>
    <property type="match status" value="1"/>
</dbReference>
<dbReference type="AlphaFoldDB" id="A0A4V6RCX3"/>
<sequence length="184" mass="20263">MAELRIRLRQATAPLHDRVDSAFSGFDLHDPDDYCRFLRAHYRVLCAAERALEQAAIGDVLDDWPARVRRHALGKDLAQLGCALPSPAPLAKPSDNAACWGIAYVLEGSRLGGRVLARRLREANPQAPTRYLEHGDVAVLWPGFLARLERDAARCAWESMLAAAETTFALFAEAATQERACEPG</sequence>
<evidence type="ECO:0000313" key="3">
    <source>
        <dbReference type="Proteomes" id="UP001158076"/>
    </source>
</evidence>
<dbReference type="EMBL" id="JAOCDG010000024">
    <property type="protein sequence ID" value="MDH0689234.1"/>
    <property type="molecule type" value="Genomic_DNA"/>
</dbReference>
<protein>
    <submittedName>
        <fullName evidence="1">Biliverdin-producing heme oxygenase</fullName>
    </submittedName>
</protein>
<dbReference type="SUPFAM" id="SSF48613">
    <property type="entry name" value="Heme oxygenase-like"/>
    <property type="match status" value="1"/>
</dbReference>
<name>A0A4V6RCX3_STUST</name>
<dbReference type="Gene3D" id="1.20.910.10">
    <property type="entry name" value="Heme oxygenase-like"/>
    <property type="match status" value="1"/>
</dbReference>
<proteinExistence type="predicted"/>
<dbReference type="EMBL" id="JAODZE010000019">
    <property type="protein sequence ID" value="MDH0147773.1"/>
    <property type="molecule type" value="Genomic_DNA"/>
</dbReference>
<accession>A0A4V6RCX3</accession>
<comment type="caution">
    <text evidence="1">The sequence shown here is derived from an EMBL/GenBank/DDBJ whole genome shotgun (WGS) entry which is preliminary data.</text>
</comment>
<dbReference type="RefSeq" id="WP_014598140.1">
    <property type="nucleotide sequence ID" value="NZ_AP024722.1"/>
</dbReference>
<organism evidence="1 3">
    <name type="scientific">Stutzerimonas stutzeri</name>
    <name type="common">Pseudomonas stutzeri</name>
    <dbReference type="NCBI Taxonomy" id="316"/>
    <lineage>
        <taxon>Bacteria</taxon>
        <taxon>Pseudomonadati</taxon>
        <taxon>Pseudomonadota</taxon>
        <taxon>Gammaproteobacteria</taxon>
        <taxon>Pseudomonadales</taxon>
        <taxon>Pseudomonadaceae</taxon>
        <taxon>Stutzerimonas</taxon>
    </lineage>
</organism>